<gene>
    <name evidence="1" type="ORF">LITE_LOCUS48675</name>
</gene>
<keyword evidence="2" id="KW-1185">Reference proteome</keyword>
<sequence>MLSWIASGISNSLDALFLSRFEAHRAEYWQTLYSSVVSKHIYRSSVMFPLVLFTTNSDYHFISEYWGSISFVLLRKRRPCSLHCYSKFCR</sequence>
<evidence type="ECO:0000313" key="2">
    <source>
        <dbReference type="Proteomes" id="UP001154282"/>
    </source>
</evidence>
<protein>
    <submittedName>
        <fullName evidence="1">Uncharacterized protein</fullName>
    </submittedName>
</protein>
<name>A0AAV0RNT3_9ROSI</name>
<dbReference type="Proteomes" id="UP001154282">
    <property type="component" value="Unassembled WGS sequence"/>
</dbReference>
<proteinExistence type="predicted"/>
<dbReference type="EMBL" id="CAMGYJ010000011">
    <property type="protein sequence ID" value="CAI0558187.1"/>
    <property type="molecule type" value="Genomic_DNA"/>
</dbReference>
<dbReference type="AlphaFoldDB" id="A0AAV0RNT3"/>
<accession>A0AAV0RNT3</accession>
<evidence type="ECO:0000313" key="1">
    <source>
        <dbReference type="EMBL" id="CAI0558187.1"/>
    </source>
</evidence>
<organism evidence="1 2">
    <name type="scientific">Linum tenue</name>
    <dbReference type="NCBI Taxonomy" id="586396"/>
    <lineage>
        <taxon>Eukaryota</taxon>
        <taxon>Viridiplantae</taxon>
        <taxon>Streptophyta</taxon>
        <taxon>Embryophyta</taxon>
        <taxon>Tracheophyta</taxon>
        <taxon>Spermatophyta</taxon>
        <taxon>Magnoliopsida</taxon>
        <taxon>eudicotyledons</taxon>
        <taxon>Gunneridae</taxon>
        <taxon>Pentapetalae</taxon>
        <taxon>rosids</taxon>
        <taxon>fabids</taxon>
        <taxon>Malpighiales</taxon>
        <taxon>Linaceae</taxon>
        <taxon>Linum</taxon>
    </lineage>
</organism>
<comment type="caution">
    <text evidence="1">The sequence shown here is derived from an EMBL/GenBank/DDBJ whole genome shotgun (WGS) entry which is preliminary data.</text>
</comment>
<reference evidence="1" key="1">
    <citation type="submission" date="2022-08" db="EMBL/GenBank/DDBJ databases">
        <authorList>
            <person name="Gutierrez-Valencia J."/>
        </authorList>
    </citation>
    <scope>NUCLEOTIDE SEQUENCE</scope>
</reference>